<dbReference type="Pfam" id="PF15370">
    <property type="entry name" value="NOPCHAP1"/>
    <property type="match status" value="1"/>
</dbReference>
<feature type="compositionally biased region" description="Low complexity" evidence="1">
    <location>
        <begin position="110"/>
        <end position="124"/>
    </location>
</feature>
<dbReference type="Proteomes" id="UP001634394">
    <property type="component" value="Unassembled WGS sequence"/>
</dbReference>
<proteinExistence type="predicted"/>
<feature type="region of interest" description="Disordered" evidence="1">
    <location>
        <begin position="108"/>
        <end position="178"/>
    </location>
</feature>
<evidence type="ECO:0000313" key="2">
    <source>
        <dbReference type="EMBL" id="KAL3852104.1"/>
    </source>
</evidence>
<protein>
    <submittedName>
        <fullName evidence="2">Uncharacterized protein</fullName>
    </submittedName>
</protein>
<name>A0ABD3URJ2_SINWO</name>
<evidence type="ECO:0000313" key="3">
    <source>
        <dbReference type="Proteomes" id="UP001634394"/>
    </source>
</evidence>
<evidence type="ECO:0000256" key="1">
    <source>
        <dbReference type="SAM" id="MobiDB-lite"/>
    </source>
</evidence>
<organism evidence="2 3">
    <name type="scientific">Sinanodonta woodiana</name>
    <name type="common">Chinese pond mussel</name>
    <name type="synonym">Anodonta woodiana</name>
    <dbReference type="NCBI Taxonomy" id="1069815"/>
    <lineage>
        <taxon>Eukaryota</taxon>
        <taxon>Metazoa</taxon>
        <taxon>Spiralia</taxon>
        <taxon>Lophotrochozoa</taxon>
        <taxon>Mollusca</taxon>
        <taxon>Bivalvia</taxon>
        <taxon>Autobranchia</taxon>
        <taxon>Heteroconchia</taxon>
        <taxon>Palaeoheterodonta</taxon>
        <taxon>Unionida</taxon>
        <taxon>Unionoidea</taxon>
        <taxon>Unionidae</taxon>
        <taxon>Unioninae</taxon>
        <taxon>Sinanodonta</taxon>
    </lineage>
</organism>
<comment type="caution">
    <text evidence="2">The sequence shown here is derived from an EMBL/GenBank/DDBJ whole genome shotgun (WGS) entry which is preliminary data.</text>
</comment>
<gene>
    <name evidence="2" type="ORF">ACJMK2_015790</name>
</gene>
<accession>A0ABD3URJ2</accession>
<dbReference type="PANTHER" id="PTHR28674:SF1">
    <property type="entry name" value="NOP PROTEIN CHAPERONE 1"/>
    <property type="match status" value="1"/>
</dbReference>
<dbReference type="InterPro" id="IPR027921">
    <property type="entry name" value="NOPCHAP1"/>
</dbReference>
<dbReference type="EMBL" id="JBJQND010000015">
    <property type="protein sequence ID" value="KAL3852104.1"/>
    <property type="molecule type" value="Genomic_DNA"/>
</dbReference>
<sequence>MEANETFTSSVLKDLKPKRFGSNTENMLLLNKRCKNALVTAGQPLRTFRASPSSVLTQVKQFLPKMDTANRDLEEILKTQPASSIDIENVEDCKGPIIEMNVALVESNLSETSDSSETETSSSEDSCDDSILGEVTPDNLKLRKRTKRPTIECIQSDIDYSDSKDDLSTKEISVPENG</sequence>
<dbReference type="PANTHER" id="PTHR28674">
    <property type="entry name" value="SIMILAR TO DNA SEGMENT, CHR 10, WAYNE STATE UNIVERSITY 102,-EXPRESSED"/>
    <property type="match status" value="1"/>
</dbReference>
<reference evidence="2 3" key="1">
    <citation type="submission" date="2024-11" db="EMBL/GenBank/DDBJ databases">
        <title>Chromosome-level genome assembly of the freshwater bivalve Anodonta woodiana.</title>
        <authorList>
            <person name="Chen X."/>
        </authorList>
    </citation>
    <scope>NUCLEOTIDE SEQUENCE [LARGE SCALE GENOMIC DNA]</scope>
    <source>
        <strain evidence="2">MN2024</strain>
        <tissue evidence="2">Gills</tissue>
    </source>
</reference>
<keyword evidence="3" id="KW-1185">Reference proteome</keyword>
<dbReference type="AlphaFoldDB" id="A0ABD3URJ2"/>